<organism evidence="1 2">
    <name type="scientific">Daphnia pulex</name>
    <name type="common">Water flea</name>
    <dbReference type="NCBI Taxonomy" id="6669"/>
    <lineage>
        <taxon>Eukaryota</taxon>
        <taxon>Metazoa</taxon>
        <taxon>Ecdysozoa</taxon>
        <taxon>Arthropoda</taxon>
        <taxon>Crustacea</taxon>
        <taxon>Branchiopoda</taxon>
        <taxon>Diplostraca</taxon>
        <taxon>Cladocera</taxon>
        <taxon>Anomopoda</taxon>
        <taxon>Daphniidae</taxon>
        <taxon>Daphnia</taxon>
    </lineage>
</organism>
<dbReference type="Proteomes" id="UP000000305">
    <property type="component" value="Unassembled WGS sequence"/>
</dbReference>
<evidence type="ECO:0000313" key="1">
    <source>
        <dbReference type="EMBL" id="EFX69911.1"/>
    </source>
</evidence>
<name>E9HEC6_DAPPU</name>
<dbReference type="OrthoDB" id="10484606at2759"/>
<dbReference type="AlphaFoldDB" id="E9HEC6"/>
<evidence type="ECO:0000313" key="2">
    <source>
        <dbReference type="Proteomes" id="UP000000305"/>
    </source>
</evidence>
<dbReference type="KEGG" id="dpx:DAPPUDRAFT_113210"/>
<sequence>MVNDVTTAAVKSRKSRLSLRLNDGYASVNRYRPTSISYLKSCEKVCGSASLPQSPLSCESSQSNKQFKRNICRSEEELYSYQLHVGQDCKTRKSFLSDTFQQLKKMSEWTKSPTASSTIVHWNNGREAPLSATQHRRLLMMSGTRNNLSLDSQKDSPEFQAAFTRFIYPNHVNKKTTSVFHQSDPGGLTSTTSPNGICEANVTESPLFSEANIPSLSPEESWKTLGESTRVVVRRSANLNLHRQTRFHSSSSRLESIFVRYNNRPDL</sequence>
<gene>
    <name evidence="1" type="ORF">DAPPUDRAFT_113210</name>
</gene>
<keyword evidence="2" id="KW-1185">Reference proteome</keyword>
<protein>
    <submittedName>
        <fullName evidence="1">Uncharacterized protein</fullName>
    </submittedName>
</protein>
<proteinExistence type="predicted"/>
<accession>E9HEC6</accession>
<dbReference type="InParanoid" id="E9HEC6"/>
<dbReference type="HOGENOM" id="CLU_1043008_0_0_1"/>
<reference evidence="1 2" key="1">
    <citation type="journal article" date="2011" name="Science">
        <title>The ecoresponsive genome of Daphnia pulex.</title>
        <authorList>
            <person name="Colbourne J.K."/>
            <person name="Pfrender M.E."/>
            <person name="Gilbert D."/>
            <person name="Thomas W.K."/>
            <person name="Tucker A."/>
            <person name="Oakley T.H."/>
            <person name="Tokishita S."/>
            <person name="Aerts A."/>
            <person name="Arnold G.J."/>
            <person name="Basu M.K."/>
            <person name="Bauer D.J."/>
            <person name="Caceres C.E."/>
            <person name="Carmel L."/>
            <person name="Casola C."/>
            <person name="Choi J.H."/>
            <person name="Detter J.C."/>
            <person name="Dong Q."/>
            <person name="Dusheyko S."/>
            <person name="Eads B.D."/>
            <person name="Frohlich T."/>
            <person name="Geiler-Samerotte K.A."/>
            <person name="Gerlach D."/>
            <person name="Hatcher P."/>
            <person name="Jogdeo S."/>
            <person name="Krijgsveld J."/>
            <person name="Kriventseva E.V."/>
            <person name="Kultz D."/>
            <person name="Laforsch C."/>
            <person name="Lindquist E."/>
            <person name="Lopez J."/>
            <person name="Manak J.R."/>
            <person name="Muller J."/>
            <person name="Pangilinan J."/>
            <person name="Patwardhan R.P."/>
            <person name="Pitluck S."/>
            <person name="Pritham E.J."/>
            <person name="Rechtsteiner A."/>
            <person name="Rho M."/>
            <person name="Rogozin I.B."/>
            <person name="Sakarya O."/>
            <person name="Salamov A."/>
            <person name="Schaack S."/>
            <person name="Shapiro H."/>
            <person name="Shiga Y."/>
            <person name="Skalitzky C."/>
            <person name="Smith Z."/>
            <person name="Souvorov A."/>
            <person name="Sung W."/>
            <person name="Tang Z."/>
            <person name="Tsuchiya D."/>
            <person name="Tu H."/>
            <person name="Vos H."/>
            <person name="Wang M."/>
            <person name="Wolf Y.I."/>
            <person name="Yamagata H."/>
            <person name="Yamada T."/>
            <person name="Ye Y."/>
            <person name="Shaw J.R."/>
            <person name="Andrews J."/>
            <person name="Crease T.J."/>
            <person name="Tang H."/>
            <person name="Lucas S.M."/>
            <person name="Robertson H.M."/>
            <person name="Bork P."/>
            <person name="Koonin E.V."/>
            <person name="Zdobnov E.M."/>
            <person name="Grigoriev I.V."/>
            <person name="Lynch M."/>
            <person name="Boore J.L."/>
        </authorList>
    </citation>
    <scope>NUCLEOTIDE SEQUENCE [LARGE SCALE GENOMIC DNA]</scope>
</reference>
<dbReference type="EMBL" id="GL732628">
    <property type="protein sequence ID" value="EFX69911.1"/>
    <property type="molecule type" value="Genomic_DNA"/>
</dbReference>